<proteinExistence type="inferred from homology"/>
<evidence type="ECO:0000259" key="2">
    <source>
        <dbReference type="Pfam" id="PF00857"/>
    </source>
</evidence>
<evidence type="ECO:0000313" key="3">
    <source>
        <dbReference type="EMBL" id="KAG2491873.1"/>
    </source>
</evidence>
<dbReference type="Proteomes" id="UP000612055">
    <property type="component" value="Unassembled WGS sequence"/>
</dbReference>
<gene>
    <name evidence="3" type="ORF">HYH03_009826</name>
</gene>
<dbReference type="InterPro" id="IPR000868">
    <property type="entry name" value="Isochorismatase-like_dom"/>
</dbReference>
<accession>A0A835XZH3</accession>
<dbReference type="CDD" id="cd00431">
    <property type="entry name" value="cysteine_hydrolases"/>
    <property type="match status" value="1"/>
</dbReference>
<dbReference type="OrthoDB" id="167809at2759"/>
<name>A0A835XZH3_9CHLO</name>
<dbReference type="Gene3D" id="3.40.50.850">
    <property type="entry name" value="Isochorismatase-like"/>
    <property type="match status" value="1"/>
</dbReference>
<keyword evidence="4" id="KW-1185">Reference proteome</keyword>
<feature type="domain" description="Isochorismatase-like" evidence="2">
    <location>
        <begin position="8"/>
        <end position="187"/>
    </location>
</feature>
<dbReference type="InterPro" id="IPR036380">
    <property type="entry name" value="Isochorismatase-like_sf"/>
</dbReference>
<comment type="caution">
    <text evidence="3">The sequence shown here is derived from an EMBL/GenBank/DDBJ whole genome shotgun (WGS) entry which is preliminary data.</text>
</comment>
<dbReference type="SUPFAM" id="SSF52499">
    <property type="entry name" value="Isochorismatase-like hydrolases"/>
    <property type="match status" value="1"/>
</dbReference>
<sequence length="193" mass="20548">MAPTGSDTALIVIDMQNDFLLPTSPLCVAGGMACLPKVKEALDAARSKGLHVIHVIREHDPSGVDIEYTRAHLFRDGGAGSTVPGSKGAELVEGLEVQAGELTLIKKRFSAFLHTHLDLVLRRLGVKRVVIAGVQTPNCIRATAVDAMGHDYEVLVLSDATASKSDAVQEYNLEDMRCMGIKTLSTAAWAGAL</sequence>
<dbReference type="EMBL" id="JAEHOE010000049">
    <property type="protein sequence ID" value="KAG2491873.1"/>
    <property type="molecule type" value="Genomic_DNA"/>
</dbReference>
<evidence type="ECO:0000313" key="4">
    <source>
        <dbReference type="Proteomes" id="UP000612055"/>
    </source>
</evidence>
<organism evidence="3 4">
    <name type="scientific">Edaphochlamys debaryana</name>
    <dbReference type="NCBI Taxonomy" id="47281"/>
    <lineage>
        <taxon>Eukaryota</taxon>
        <taxon>Viridiplantae</taxon>
        <taxon>Chlorophyta</taxon>
        <taxon>core chlorophytes</taxon>
        <taxon>Chlorophyceae</taxon>
        <taxon>CS clade</taxon>
        <taxon>Chlamydomonadales</taxon>
        <taxon>Chlamydomonadales incertae sedis</taxon>
        <taxon>Edaphochlamys</taxon>
    </lineage>
</organism>
<comment type="similarity">
    <text evidence="1">Belongs to the isochorismatase family.</text>
</comment>
<dbReference type="PANTHER" id="PTHR47044">
    <property type="entry name" value="OS02G0276400 PROTEIN"/>
    <property type="match status" value="1"/>
</dbReference>
<dbReference type="AlphaFoldDB" id="A0A835XZH3"/>
<protein>
    <recommendedName>
        <fullName evidence="2">Isochorismatase-like domain-containing protein</fullName>
    </recommendedName>
</protein>
<reference evidence="3" key="1">
    <citation type="journal article" date="2020" name="bioRxiv">
        <title>Comparative genomics of Chlamydomonas.</title>
        <authorList>
            <person name="Craig R.J."/>
            <person name="Hasan A.R."/>
            <person name="Ness R.W."/>
            <person name="Keightley P.D."/>
        </authorList>
    </citation>
    <scope>NUCLEOTIDE SEQUENCE</scope>
    <source>
        <strain evidence="3">CCAP 11/70</strain>
    </source>
</reference>
<evidence type="ECO:0000256" key="1">
    <source>
        <dbReference type="ARBA" id="ARBA00006336"/>
    </source>
</evidence>
<dbReference type="Pfam" id="PF00857">
    <property type="entry name" value="Isochorismatase"/>
    <property type="match status" value="1"/>
</dbReference>